<comment type="caution">
    <text evidence="3">The sequence shown here is derived from an EMBL/GenBank/DDBJ whole genome shotgun (WGS) entry which is preliminary data.</text>
</comment>
<feature type="domain" description="Phospholipase C/D" evidence="2">
    <location>
        <begin position="107"/>
        <end position="262"/>
    </location>
</feature>
<dbReference type="InterPro" id="IPR029002">
    <property type="entry name" value="PLPC/GPLD1"/>
</dbReference>
<reference evidence="3 4" key="1">
    <citation type="submission" date="2019-11" db="EMBL/GenBank/DDBJ databases">
        <title>Genome sequences of 17 halophilic strains isolated from different environments.</title>
        <authorList>
            <person name="Furrow R.E."/>
        </authorList>
    </citation>
    <scope>NUCLEOTIDE SEQUENCE [LARGE SCALE GENOMIC DNA]</scope>
    <source>
        <strain evidence="3 4">22505_10_Sand</strain>
    </source>
</reference>
<organism evidence="3 4">
    <name type="scientific">Halobacillus litoralis</name>
    <dbReference type="NCBI Taxonomy" id="45668"/>
    <lineage>
        <taxon>Bacteria</taxon>
        <taxon>Bacillati</taxon>
        <taxon>Bacillota</taxon>
        <taxon>Bacilli</taxon>
        <taxon>Bacillales</taxon>
        <taxon>Bacillaceae</taxon>
        <taxon>Halobacillus</taxon>
    </lineage>
</organism>
<evidence type="ECO:0000256" key="1">
    <source>
        <dbReference type="SAM" id="MobiDB-lite"/>
    </source>
</evidence>
<gene>
    <name evidence="3" type="ORF">GLV98_16690</name>
</gene>
<feature type="region of interest" description="Disordered" evidence="1">
    <location>
        <begin position="37"/>
        <end position="85"/>
    </location>
</feature>
<dbReference type="EMBL" id="WMEZ01000008">
    <property type="protein sequence ID" value="MYL51135.1"/>
    <property type="molecule type" value="Genomic_DNA"/>
</dbReference>
<protein>
    <recommendedName>
        <fullName evidence="2">Phospholipase C/D domain-containing protein</fullName>
    </recommendedName>
</protein>
<evidence type="ECO:0000313" key="3">
    <source>
        <dbReference type="EMBL" id="MYL51135.1"/>
    </source>
</evidence>
<name>A0A845E611_9BACI</name>
<accession>A0A845E611</accession>
<dbReference type="Pfam" id="PF00882">
    <property type="entry name" value="Zn_dep_PLPC"/>
    <property type="match status" value="1"/>
</dbReference>
<evidence type="ECO:0000313" key="4">
    <source>
        <dbReference type="Proteomes" id="UP000447393"/>
    </source>
</evidence>
<evidence type="ECO:0000259" key="2">
    <source>
        <dbReference type="Pfam" id="PF00882"/>
    </source>
</evidence>
<dbReference type="AlphaFoldDB" id="A0A845E611"/>
<sequence length="405" mass="47463">MLEITNESYILPQSFEHTSRVTEKWFRDTHMARGGGGWRDSCGKKVLGETPQDAVRGGSPRSRGKRAIPRSPHPLNKSLETESSTNLPFSGREFYKEWRMMMPNIWTHILFVDQLCEELDRKDVLETSSASLHMGAQGPDPFFYHNFLPFLPDKEVAEIGMLLHTEKCGPFLMDMIKRGKSEKNSLQAFILGFVSHHILDRHTHPYVHYHAGYEENKHQELEVLLDTVMLDRERNLETWKNPVHKEIKIGKQIRPISSFMHLLLSDHHPEITTKHKKKVVQESFFHIQAAQRVLYDPWKWKNQWFGSLVSSFSHQPIREKRDFMNESHMEWYHPATNEKRTESFLDLYEQAKKEGTLLFQYIFEYWKTGSPDTLAHIEEIVGNISYDTGEPLDKMLINQYSQPIV</sequence>
<proteinExistence type="predicted"/>
<dbReference type="Proteomes" id="UP000447393">
    <property type="component" value="Unassembled WGS sequence"/>
</dbReference>